<dbReference type="InterPro" id="IPR001228">
    <property type="entry name" value="IspD"/>
</dbReference>
<sequence length="234" mass="26395">MNVIAVIPAGGKGLRAGNVEKKGIATPKQYLKINNKELIAYTLETFQKNKLINKIIIAAEPNFFNLLVGIVNHYKFKKVKLIVEGGETRQHSVYNALLSSDANDNDLIVVHDAARALLPDAVLTKSIKVAKEKGNALVCIKAKDTLIKAHKFIDEYLNRDEVYYVQTPQIFKYKDLLKAMNKAFRENFIGTDESMLVQRIGKKINIVEGSVFNFKITTPEDIKLYERLVKNSNN</sequence>
<evidence type="ECO:0000256" key="2">
    <source>
        <dbReference type="ARBA" id="ARBA00004787"/>
    </source>
</evidence>
<gene>
    <name evidence="7 8" type="primary">ispD</name>
    <name evidence="8" type="ordered locus">IALB_0339</name>
</gene>
<evidence type="ECO:0000313" key="8">
    <source>
        <dbReference type="EMBL" id="AFH48051.1"/>
    </source>
</evidence>
<name>I0AGE4_IGNAJ</name>
<dbReference type="eggNOG" id="COG1211">
    <property type="taxonomic scope" value="Bacteria"/>
</dbReference>
<dbReference type="InterPro" id="IPR029044">
    <property type="entry name" value="Nucleotide-diphossugar_trans"/>
</dbReference>
<dbReference type="InterPro" id="IPR018294">
    <property type="entry name" value="ISPD_synthase_CS"/>
</dbReference>
<feature type="site" description="Transition state stabilizer" evidence="7">
    <location>
        <position position="15"/>
    </location>
</feature>
<evidence type="ECO:0000313" key="9">
    <source>
        <dbReference type="Proteomes" id="UP000007394"/>
    </source>
</evidence>
<dbReference type="KEGG" id="ial:IALB_0339"/>
<feature type="site" description="Positions MEP for the nucleophilic attack" evidence="7">
    <location>
        <position position="159"/>
    </location>
</feature>
<dbReference type="InterPro" id="IPR050088">
    <property type="entry name" value="IspD/TarI_cytidylyltransf_bact"/>
</dbReference>
<evidence type="ECO:0000256" key="1">
    <source>
        <dbReference type="ARBA" id="ARBA00001282"/>
    </source>
</evidence>
<dbReference type="PROSITE" id="PS01295">
    <property type="entry name" value="ISPD"/>
    <property type="match status" value="1"/>
</dbReference>
<dbReference type="InterPro" id="IPR034683">
    <property type="entry name" value="IspD/TarI"/>
</dbReference>
<dbReference type="HOGENOM" id="CLU_061281_2_2_10"/>
<keyword evidence="9" id="KW-1185">Reference proteome</keyword>
<evidence type="ECO:0000256" key="3">
    <source>
        <dbReference type="ARBA" id="ARBA00009789"/>
    </source>
</evidence>
<dbReference type="PATRIC" id="fig|945713.3.peg.339"/>
<comment type="similarity">
    <text evidence="3 7">Belongs to the IspD/TarI cytidylyltransferase family. IspD subfamily.</text>
</comment>
<dbReference type="Pfam" id="PF01128">
    <property type="entry name" value="IspD"/>
    <property type="match status" value="1"/>
</dbReference>
<comment type="pathway">
    <text evidence="2 7">Isoprenoid biosynthesis; isopentenyl diphosphate biosynthesis via DXP pathway; isopentenyl diphosphate from 1-deoxy-D-xylulose 5-phosphate: step 2/6.</text>
</comment>
<comment type="function">
    <text evidence="7">Catalyzes the formation of 4-diphosphocytidyl-2-C-methyl-D-erythritol from CTP and 2-C-methyl-D-erythritol 4-phosphate (MEP).</text>
</comment>
<dbReference type="UniPathway" id="UPA00056">
    <property type="reaction ID" value="UER00093"/>
</dbReference>
<feature type="site" description="Transition state stabilizer" evidence="7">
    <location>
        <position position="28"/>
    </location>
</feature>
<dbReference type="AlphaFoldDB" id="I0AGE4"/>
<dbReference type="FunFam" id="3.90.550.10:FF:000003">
    <property type="entry name" value="2-C-methyl-D-erythritol 4-phosphate cytidylyltransferase"/>
    <property type="match status" value="1"/>
</dbReference>
<proteinExistence type="inferred from homology"/>
<dbReference type="PANTHER" id="PTHR32125:SF4">
    <property type="entry name" value="2-C-METHYL-D-ERYTHRITOL 4-PHOSPHATE CYTIDYLYLTRANSFERASE, CHLOROPLASTIC"/>
    <property type="match status" value="1"/>
</dbReference>
<keyword evidence="6 7" id="KW-0414">Isoprene biosynthesis</keyword>
<reference evidence="8 9" key="1">
    <citation type="journal article" date="2012" name="Front. Microbiol.">
        <title>Complete genome of Ignavibacterium album, a metabolically versatile, flagellated, facultative anaerobe from the phylum Chlorobi.</title>
        <authorList>
            <person name="Liu Z."/>
            <person name="Frigaard N.-U."/>
            <person name="Vogl K."/>
            <person name="Iino T."/>
            <person name="Ohkuma M."/>
            <person name="Overmann J."/>
            <person name="Bryant D.A."/>
        </authorList>
    </citation>
    <scope>NUCLEOTIDE SEQUENCE [LARGE SCALE GENOMIC DNA]</scope>
    <source>
        <strain evidence="9">DSM 19864 / JCM 16511 / NBRC 101810 / Mat9-16</strain>
    </source>
</reference>
<dbReference type="EMBL" id="CP003418">
    <property type="protein sequence ID" value="AFH48051.1"/>
    <property type="molecule type" value="Genomic_DNA"/>
</dbReference>
<accession>I0AGE4</accession>
<dbReference type="OrthoDB" id="9806837at2"/>
<dbReference type="NCBIfam" id="TIGR00453">
    <property type="entry name" value="ispD"/>
    <property type="match status" value="1"/>
</dbReference>
<evidence type="ECO:0000256" key="5">
    <source>
        <dbReference type="ARBA" id="ARBA00022695"/>
    </source>
</evidence>
<dbReference type="CDD" id="cd02516">
    <property type="entry name" value="CDP-ME_synthetase"/>
    <property type="match status" value="1"/>
</dbReference>
<dbReference type="GO" id="GO:0019288">
    <property type="term" value="P:isopentenyl diphosphate biosynthetic process, methylerythritol 4-phosphate pathway"/>
    <property type="evidence" value="ECO:0007669"/>
    <property type="project" value="UniProtKB-UniRule"/>
</dbReference>
<dbReference type="SUPFAM" id="SSF53448">
    <property type="entry name" value="Nucleotide-diphospho-sugar transferases"/>
    <property type="match status" value="1"/>
</dbReference>
<dbReference type="Proteomes" id="UP000007394">
    <property type="component" value="Chromosome"/>
</dbReference>
<dbReference type="RefSeq" id="WP_014559210.1">
    <property type="nucleotide sequence ID" value="NC_017464.1"/>
</dbReference>
<dbReference type="PANTHER" id="PTHR32125">
    <property type="entry name" value="2-C-METHYL-D-ERYTHRITOL 4-PHOSPHATE CYTIDYLYLTRANSFERASE, CHLOROPLASTIC"/>
    <property type="match status" value="1"/>
</dbReference>
<comment type="catalytic activity">
    <reaction evidence="1 7">
        <text>2-C-methyl-D-erythritol 4-phosphate + CTP + H(+) = 4-CDP-2-C-methyl-D-erythritol + diphosphate</text>
        <dbReference type="Rhea" id="RHEA:13429"/>
        <dbReference type="ChEBI" id="CHEBI:15378"/>
        <dbReference type="ChEBI" id="CHEBI:33019"/>
        <dbReference type="ChEBI" id="CHEBI:37563"/>
        <dbReference type="ChEBI" id="CHEBI:57823"/>
        <dbReference type="ChEBI" id="CHEBI:58262"/>
        <dbReference type="EC" id="2.7.7.60"/>
    </reaction>
</comment>
<dbReference type="STRING" id="945713.IALB_0339"/>
<dbReference type="GO" id="GO:0050518">
    <property type="term" value="F:2-C-methyl-D-erythritol 4-phosphate cytidylyltransferase activity"/>
    <property type="evidence" value="ECO:0007669"/>
    <property type="project" value="UniProtKB-UniRule"/>
</dbReference>
<organism evidence="8 9">
    <name type="scientific">Ignavibacterium album (strain DSM 19864 / JCM 16511 / NBRC 101810 / Mat9-16)</name>
    <dbReference type="NCBI Taxonomy" id="945713"/>
    <lineage>
        <taxon>Bacteria</taxon>
        <taxon>Pseudomonadati</taxon>
        <taxon>Ignavibacteriota</taxon>
        <taxon>Ignavibacteria</taxon>
        <taxon>Ignavibacteriales</taxon>
        <taxon>Ignavibacteriaceae</taxon>
        <taxon>Ignavibacterium</taxon>
    </lineage>
</organism>
<evidence type="ECO:0000256" key="6">
    <source>
        <dbReference type="ARBA" id="ARBA00023229"/>
    </source>
</evidence>
<feature type="site" description="Positions MEP for the nucleophilic attack" evidence="7">
    <location>
        <position position="215"/>
    </location>
</feature>
<evidence type="ECO:0000256" key="7">
    <source>
        <dbReference type="HAMAP-Rule" id="MF_00108"/>
    </source>
</evidence>
<dbReference type="EC" id="2.7.7.60" evidence="7"/>
<dbReference type="HAMAP" id="MF_00108">
    <property type="entry name" value="IspD"/>
    <property type="match status" value="1"/>
</dbReference>
<protein>
    <recommendedName>
        <fullName evidence="7">2-C-methyl-D-erythritol 4-phosphate cytidylyltransferase</fullName>
        <ecNumber evidence="7">2.7.7.60</ecNumber>
    </recommendedName>
    <alternativeName>
        <fullName evidence="7">4-diphosphocytidyl-2C-methyl-D-erythritol synthase</fullName>
    </alternativeName>
    <alternativeName>
        <fullName evidence="7">MEP cytidylyltransferase</fullName>
        <shortName evidence="7">MCT</shortName>
    </alternativeName>
</protein>
<evidence type="ECO:0000256" key="4">
    <source>
        <dbReference type="ARBA" id="ARBA00022679"/>
    </source>
</evidence>
<keyword evidence="5 7" id="KW-0548">Nucleotidyltransferase</keyword>
<keyword evidence="4 7" id="KW-0808">Transferase</keyword>
<dbReference type="Gene3D" id="3.90.550.10">
    <property type="entry name" value="Spore Coat Polysaccharide Biosynthesis Protein SpsA, Chain A"/>
    <property type="match status" value="1"/>
</dbReference>